<keyword evidence="1" id="KW-0472">Membrane</keyword>
<feature type="transmembrane region" description="Helical" evidence="1">
    <location>
        <begin position="102"/>
        <end position="122"/>
    </location>
</feature>
<dbReference type="InterPro" id="IPR053018">
    <property type="entry name" value="Elsinochrome_Biosynth-Asso"/>
</dbReference>
<reference evidence="2 3" key="1">
    <citation type="submission" date="2024-03" db="EMBL/GenBank/DDBJ databases">
        <title>A high-quality draft genome sequence of Diaporthe vaccinii, a causative agent of upright dieback and viscid rot disease in cranberry plants.</title>
        <authorList>
            <person name="Sarrasin M."/>
            <person name="Lang B.F."/>
            <person name="Burger G."/>
        </authorList>
    </citation>
    <scope>NUCLEOTIDE SEQUENCE [LARGE SCALE GENOMIC DNA]</scope>
    <source>
        <strain evidence="2 3">IS7</strain>
    </source>
</reference>
<name>A0ABR4F482_9PEZI</name>
<accession>A0ABR4F482</accession>
<feature type="transmembrane region" description="Helical" evidence="1">
    <location>
        <begin position="62"/>
        <end position="90"/>
    </location>
</feature>
<dbReference type="EMBL" id="JBAWTH010000013">
    <property type="protein sequence ID" value="KAL2289316.1"/>
    <property type="molecule type" value="Genomic_DNA"/>
</dbReference>
<keyword evidence="1" id="KW-1133">Transmembrane helix</keyword>
<evidence type="ECO:0000313" key="3">
    <source>
        <dbReference type="Proteomes" id="UP001600888"/>
    </source>
</evidence>
<organism evidence="2 3">
    <name type="scientific">Diaporthe vaccinii</name>
    <dbReference type="NCBI Taxonomy" id="105482"/>
    <lineage>
        <taxon>Eukaryota</taxon>
        <taxon>Fungi</taxon>
        <taxon>Dikarya</taxon>
        <taxon>Ascomycota</taxon>
        <taxon>Pezizomycotina</taxon>
        <taxon>Sordariomycetes</taxon>
        <taxon>Sordariomycetidae</taxon>
        <taxon>Diaporthales</taxon>
        <taxon>Diaporthaceae</taxon>
        <taxon>Diaporthe</taxon>
        <taxon>Diaporthe eres species complex</taxon>
    </lineage>
</organism>
<protein>
    <submittedName>
        <fullName evidence="2">Uncharacterized protein</fullName>
    </submittedName>
</protein>
<evidence type="ECO:0000256" key="1">
    <source>
        <dbReference type="SAM" id="Phobius"/>
    </source>
</evidence>
<dbReference type="PANTHER" id="PTHR37577:SF1">
    <property type="entry name" value="INTEGRAL MEMBRANE PROTEIN"/>
    <property type="match status" value="1"/>
</dbReference>
<feature type="transmembrane region" description="Helical" evidence="1">
    <location>
        <begin position="212"/>
        <end position="236"/>
    </location>
</feature>
<keyword evidence="3" id="KW-1185">Reference proteome</keyword>
<proteinExistence type="predicted"/>
<feature type="transmembrane region" description="Helical" evidence="1">
    <location>
        <begin position="12"/>
        <end position="42"/>
    </location>
</feature>
<sequence length="296" mass="32703">MECNTAGDTNSVIAGLGIIYAFVVQGGLSVILSLVSVTAEAFQVLARRNLPRFESEKSVKTLILCTNAILSSISQTQIVNGISLLIAAIAQHDELSLYHLHIVYDVVNLTGVSTCTALANLIRAPNFKMSIGPHTYLLRRLYGIEKPNEMSSQALLQHSPIDKVEGLCKMSTKIFLLLISLGQFPVHTYEIFALRHYNEHYLSGDSEDSWGFGQIVALVSLGSTLVQSIGTIIDYFQHSRFEKGDKSGELRERHTPIEDHPIPPMEVPQRVHTMPTMLMDLESLEALGARRRANSS</sequence>
<dbReference type="PANTHER" id="PTHR37577">
    <property type="entry name" value="INTEGRAL MEMBRANE PROTEIN"/>
    <property type="match status" value="1"/>
</dbReference>
<dbReference type="Proteomes" id="UP001600888">
    <property type="component" value="Unassembled WGS sequence"/>
</dbReference>
<gene>
    <name evidence="2" type="ORF">FJTKL_02320</name>
</gene>
<keyword evidence="1" id="KW-0812">Transmembrane</keyword>
<feature type="transmembrane region" description="Helical" evidence="1">
    <location>
        <begin position="174"/>
        <end position="192"/>
    </location>
</feature>
<evidence type="ECO:0000313" key="2">
    <source>
        <dbReference type="EMBL" id="KAL2289316.1"/>
    </source>
</evidence>
<comment type="caution">
    <text evidence="2">The sequence shown here is derived from an EMBL/GenBank/DDBJ whole genome shotgun (WGS) entry which is preliminary data.</text>
</comment>